<evidence type="ECO:0000313" key="3">
    <source>
        <dbReference type="EMBL" id="KZV56524.1"/>
    </source>
</evidence>
<keyword evidence="4" id="KW-1185">Reference proteome</keyword>
<dbReference type="SUPFAM" id="SSF57850">
    <property type="entry name" value="RING/U-box"/>
    <property type="match status" value="1"/>
</dbReference>
<keyword evidence="1" id="KW-0863">Zinc-finger</keyword>
<dbReference type="InterPro" id="IPR013083">
    <property type="entry name" value="Znf_RING/FYVE/PHD"/>
</dbReference>
<protein>
    <recommendedName>
        <fullName evidence="2">RING-type domain-containing protein</fullName>
    </recommendedName>
</protein>
<keyword evidence="1" id="KW-0479">Metal-binding</keyword>
<organism evidence="3 4">
    <name type="scientific">Dorcoceras hygrometricum</name>
    <dbReference type="NCBI Taxonomy" id="472368"/>
    <lineage>
        <taxon>Eukaryota</taxon>
        <taxon>Viridiplantae</taxon>
        <taxon>Streptophyta</taxon>
        <taxon>Embryophyta</taxon>
        <taxon>Tracheophyta</taxon>
        <taxon>Spermatophyta</taxon>
        <taxon>Magnoliopsida</taxon>
        <taxon>eudicotyledons</taxon>
        <taxon>Gunneridae</taxon>
        <taxon>Pentapetalae</taxon>
        <taxon>asterids</taxon>
        <taxon>lamiids</taxon>
        <taxon>Lamiales</taxon>
        <taxon>Gesneriaceae</taxon>
        <taxon>Didymocarpoideae</taxon>
        <taxon>Trichosporeae</taxon>
        <taxon>Loxocarpinae</taxon>
        <taxon>Dorcoceras</taxon>
    </lineage>
</organism>
<dbReference type="OrthoDB" id="4348522at2759"/>
<dbReference type="GO" id="GO:0008270">
    <property type="term" value="F:zinc ion binding"/>
    <property type="evidence" value="ECO:0007669"/>
    <property type="project" value="UniProtKB-KW"/>
</dbReference>
<dbReference type="PROSITE" id="PS50089">
    <property type="entry name" value="ZF_RING_2"/>
    <property type="match status" value="1"/>
</dbReference>
<dbReference type="Proteomes" id="UP000250235">
    <property type="component" value="Unassembled WGS sequence"/>
</dbReference>
<dbReference type="EMBL" id="KQ988191">
    <property type="protein sequence ID" value="KZV56524.1"/>
    <property type="molecule type" value="Genomic_DNA"/>
</dbReference>
<dbReference type="InterPro" id="IPR001841">
    <property type="entry name" value="Znf_RING"/>
</dbReference>
<reference evidence="3 4" key="1">
    <citation type="journal article" date="2015" name="Proc. Natl. Acad. Sci. U.S.A.">
        <title>The resurrection genome of Boea hygrometrica: A blueprint for survival of dehydration.</title>
        <authorList>
            <person name="Xiao L."/>
            <person name="Yang G."/>
            <person name="Zhang L."/>
            <person name="Yang X."/>
            <person name="Zhao S."/>
            <person name="Ji Z."/>
            <person name="Zhou Q."/>
            <person name="Hu M."/>
            <person name="Wang Y."/>
            <person name="Chen M."/>
            <person name="Xu Y."/>
            <person name="Jin H."/>
            <person name="Xiao X."/>
            <person name="Hu G."/>
            <person name="Bao F."/>
            <person name="Hu Y."/>
            <person name="Wan P."/>
            <person name="Li L."/>
            <person name="Deng X."/>
            <person name="Kuang T."/>
            <person name="Xiang C."/>
            <person name="Zhu J.K."/>
            <person name="Oliver M.J."/>
            <person name="He Y."/>
        </authorList>
    </citation>
    <scope>NUCLEOTIDE SEQUENCE [LARGE SCALE GENOMIC DNA]</scope>
    <source>
        <strain evidence="4">cv. XS01</strain>
    </source>
</reference>
<name>A0A2Z7DB83_9LAMI</name>
<proteinExistence type="predicted"/>
<accession>A0A2Z7DB83</accession>
<evidence type="ECO:0000256" key="1">
    <source>
        <dbReference type="PROSITE-ProRule" id="PRU00175"/>
    </source>
</evidence>
<dbReference type="Gene3D" id="3.30.40.10">
    <property type="entry name" value="Zinc/RING finger domain, C3HC4 (zinc finger)"/>
    <property type="match status" value="1"/>
</dbReference>
<sequence length="353" mass="41301">MVLHHQGRNCAVATMSGGGAHLHQSHVPIPVKLSTGFLVATVSPPPQSHVYQYPYTAAWSPSSHIDAWNHPRQIIDGHLIIDLPDHCPYIAAWFSPSPEDDHMMETTFDKFPFYHEHSEEIDWCRPRDSWNMNQDYTYFNLFGCIVREDFTIHQLLESPEKFANGDLFPHIPEEFDYSKCDKICVLCGKDEHKERIAGLKCGHGYHVYCMQDWLHNWNICPLYSIWNTTHICFGFGVSYLSDSSIIVNVNVIIDGILIIDLPDHFSAEKDDHLMETTFDKFPFYQEHSDEIDWCRPRDSWNMNQDYTYFNLFDCIAREDFTIHQFLASPEEFEKEDLFPRVPEEFDYSKCDKI</sequence>
<gene>
    <name evidence="3" type="ORF">F511_22355</name>
</gene>
<keyword evidence="1" id="KW-0862">Zinc</keyword>
<evidence type="ECO:0000259" key="2">
    <source>
        <dbReference type="PROSITE" id="PS50089"/>
    </source>
</evidence>
<feature type="domain" description="RING-type" evidence="2">
    <location>
        <begin position="184"/>
        <end position="222"/>
    </location>
</feature>
<evidence type="ECO:0000313" key="4">
    <source>
        <dbReference type="Proteomes" id="UP000250235"/>
    </source>
</evidence>
<dbReference type="AlphaFoldDB" id="A0A2Z7DB83"/>